<evidence type="ECO:0000256" key="3">
    <source>
        <dbReference type="ARBA" id="ARBA00022884"/>
    </source>
</evidence>
<reference evidence="8" key="1">
    <citation type="journal article" date="2023" name="Mol. Biol. Evol.">
        <title>Third-Generation Sequencing Reveals the Adaptive Role of the Epigenome in Three Deep-Sea Polychaetes.</title>
        <authorList>
            <person name="Perez M."/>
            <person name="Aroh O."/>
            <person name="Sun Y."/>
            <person name="Lan Y."/>
            <person name="Juniper S.K."/>
            <person name="Young C.R."/>
            <person name="Angers B."/>
            <person name="Qian P.Y."/>
        </authorList>
    </citation>
    <scope>NUCLEOTIDE SEQUENCE</scope>
    <source>
        <strain evidence="8">P08H-3</strain>
    </source>
</reference>
<evidence type="ECO:0000256" key="4">
    <source>
        <dbReference type="ARBA" id="ARBA00030574"/>
    </source>
</evidence>
<feature type="compositionally biased region" description="Pro residues" evidence="6">
    <location>
        <begin position="152"/>
        <end position="167"/>
    </location>
</feature>
<dbReference type="PANTHER" id="PTHR47640">
    <property type="entry name" value="TRNA SELENOCYSTEINE 1-ASSOCIATED PROTEIN 1-RELATED-RELATED"/>
    <property type="match status" value="1"/>
</dbReference>
<dbReference type="InterPro" id="IPR000504">
    <property type="entry name" value="RRM_dom"/>
</dbReference>
<proteinExistence type="inferred from homology"/>
<dbReference type="InterPro" id="IPR034215">
    <property type="entry name" value="RBM42_RRM"/>
</dbReference>
<keyword evidence="3 5" id="KW-0694">RNA-binding</keyword>
<organism evidence="8 9">
    <name type="scientific">Paralvinella palmiformis</name>
    <dbReference type="NCBI Taxonomy" id="53620"/>
    <lineage>
        <taxon>Eukaryota</taxon>
        <taxon>Metazoa</taxon>
        <taxon>Spiralia</taxon>
        <taxon>Lophotrochozoa</taxon>
        <taxon>Annelida</taxon>
        <taxon>Polychaeta</taxon>
        <taxon>Sedentaria</taxon>
        <taxon>Canalipalpata</taxon>
        <taxon>Terebellida</taxon>
        <taxon>Terebelliformia</taxon>
        <taxon>Alvinellidae</taxon>
        <taxon>Paralvinella</taxon>
    </lineage>
</organism>
<accession>A0AAD9IWW0</accession>
<dbReference type="Pfam" id="PF00076">
    <property type="entry name" value="RRM_1"/>
    <property type="match status" value="1"/>
</dbReference>
<dbReference type="PANTHER" id="PTHR47640:SF11">
    <property type="entry name" value="RNA-BINDING PROTEIN 42"/>
    <property type="match status" value="1"/>
</dbReference>
<evidence type="ECO:0000313" key="8">
    <source>
        <dbReference type="EMBL" id="KAK2142082.1"/>
    </source>
</evidence>
<evidence type="ECO:0000256" key="1">
    <source>
        <dbReference type="ARBA" id="ARBA00007408"/>
    </source>
</evidence>
<keyword evidence="9" id="KW-1185">Reference proteome</keyword>
<name>A0AAD9IWW0_9ANNE</name>
<comment type="caution">
    <text evidence="8">The sequence shown here is derived from an EMBL/GenBank/DDBJ whole genome shotgun (WGS) entry which is preliminary data.</text>
</comment>
<feature type="compositionally biased region" description="Low complexity" evidence="6">
    <location>
        <begin position="88"/>
        <end position="99"/>
    </location>
</feature>
<feature type="compositionally biased region" description="Polar residues" evidence="6">
    <location>
        <begin position="273"/>
        <end position="282"/>
    </location>
</feature>
<protein>
    <recommendedName>
        <fullName evidence="2">RNA-binding protein 42</fullName>
    </recommendedName>
    <alternativeName>
        <fullName evidence="4">RNA-binding motif protein 42</fullName>
    </alternativeName>
</protein>
<feature type="region of interest" description="Disordered" evidence="6">
    <location>
        <begin position="1"/>
        <end position="167"/>
    </location>
</feature>
<dbReference type="SUPFAM" id="SSF54928">
    <property type="entry name" value="RNA-binding domain, RBD"/>
    <property type="match status" value="1"/>
</dbReference>
<dbReference type="Gene3D" id="3.30.70.330">
    <property type="match status" value="1"/>
</dbReference>
<feature type="domain" description="RRM" evidence="7">
    <location>
        <begin position="327"/>
        <end position="405"/>
    </location>
</feature>
<evidence type="ECO:0000256" key="6">
    <source>
        <dbReference type="SAM" id="MobiDB-lite"/>
    </source>
</evidence>
<feature type="compositionally biased region" description="Low complexity" evidence="6">
    <location>
        <begin position="261"/>
        <end position="272"/>
    </location>
</feature>
<evidence type="ECO:0000256" key="5">
    <source>
        <dbReference type="PROSITE-ProRule" id="PRU00176"/>
    </source>
</evidence>
<dbReference type="InterPro" id="IPR035979">
    <property type="entry name" value="RBD_domain_sf"/>
</dbReference>
<evidence type="ECO:0000256" key="2">
    <source>
        <dbReference type="ARBA" id="ARBA00015192"/>
    </source>
</evidence>
<dbReference type="InterPro" id="IPR050825">
    <property type="entry name" value="RBM42_RBP45_47-like"/>
</dbReference>
<evidence type="ECO:0000313" key="9">
    <source>
        <dbReference type="Proteomes" id="UP001208570"/>
    </source>
</evidence>
<feature type="compositionally biased region" description="Pro residues" evidence="6">
    <location>
        <begin position="73"/>
        <end position="87"/>
    </location>
</feature>
<feature type="compositionally biased region" description="Basic and acidic residues" evidence="6">
    <location>
        <begin position="1"/>
        <end position="20"/>
    </location>
</feature>
<dbReference type="CDD" id="cd12383">
    <property type="entry name" value="RRM_RBM42"/>
    <property type="match status" value="1"/>
</dbReference>
<dbReference type="SMART" id="SM00360">
    <property type="entry name" value="RRM"/>
    <property type="match status" value="1"/>
</dbReference>
<dbReference type="EMBL" id="JAODUP010000998">
    <property type="protein sequence ID" value="KAK2142082.1"/>
    <property type="molecule type" value="Genomic_DNA"/>
</dbReference>
<dbReference type="InterPro" id="IPR012677">
    <property type="entry name" value="Nucleotide-bd_a/b_plait_sf"/>
</dbReference>
<dbReference type="AlphaFoldDB" id="A0AAD9IWW0"/>
<gene>
    <name evidence="8" type="ORF">LSH36_998g00017</name>
</gene>
<dbReference type="Proteomes" id="UP001208570">
    <property type="component" value="Unassembled WGS sequence"/>
</dbReference>
<dbReference type="GO" id="GO:0003729">
    <property type="term" value="F:mRNA binding"/>
    <property type="evidence" value="ECO:0007669"/>
    <property type="project" value="InterPro"/>
</dbReference>
<feature type="region of interest" description="Disordered" evidence="6">
    <location>
        <begin position="257"/>
        <end position="298"/>
    </location>
</feature>
<sequence length="426" mass="47072">MAITEERLKEMEEEMNRFEEEISSVHPPMGHGPPKMIIGSGTFNQVQARLINRDGSQMAPPGVQPRPHGHPPVSFPNVPPPPPPPLDMAPSSSDASMSMRPPPPPPISRPAFVPHQIRHRPPPPPPPPMSSGRPPFPHQGMQLRPPMGGPRGMPPPPPPPMRGPGPHGPYMPGPGGMPMPPMHYNPMYQGGPASVVMSSAPISTQSNTSVIEAKKVVYSAPPVKNITATPITTKKKTSEPVTVVKPKITELESPTIPVMDTSAPSTTTSTITNADPDQQQMPWTADGTMETDESKKEKKEKKKKFLRIAAGQQWEDPTLGEWNTDDFRIFCGDLGNEVTDEVLARAFSKYPSFVKARVVRDKRTNKTRGYGFVSFKDPSDFVRAMREMNGKYVGNRPIKLRKSAWKDRQAEIVKKKEKEKKRLGFR</sequence>
<evidence type="ECO:0000259" key="7">
    <source>
        <dbReference type="PROSITE" id="PS50102"/>
    </source>
</evidence>
<feature type="compositionally biased region" description="Pro residues" evidence="6">
    <location>
        <begin position="122"/>
        <end position="137"/>
    </location>
</feature>
<dbReference type="PROSITE" id="PS50102">
    <property type="entry name" value="RRM"/>
    <property type="match status" value="1"/>
</dbReference>
<comment type="similarity">
    <text evidence="1">Belongs to the RRM RBM42 family.</text>
</comment>